<evidence type="ECO:0000256" key="1">
    <source>
        <dbReference type="ARBA" id="ARBA00009646"/>
    </source>
</evidence>
<dbReference type="InterPro" id="IPR001064">
    <property type="entry name" value="Beta/gamma_crystallin"/>
</dbReference>
<dbReference type="EMBL" id="JAQNDN010000003">
    <property type="protein sequence ID" value="MDC0668236.1"/>
    <property type="molecule type" value="Genomic_DNA"/>
</dbReference>
<feature type="region of interest" description="Disordered" evidence="3">
    <location>
        <begin position="13"/>
        <end position="80"/>
    </location>
</feature>
<evidence type="ECO:0000259" key="5">
    <source>
        <dbReference type="PROSITE" id="PS50915"/>
    </source>
</evidence>
<evidence type="ECO:0000256" key="4">
    <source>
        <dbReference type="SAM" id="SignalP"/>
    </source>
</evidence>
<sequence>MLLLFAAALVGASPASAGPKPGAKVPKDAGAVEPAATPTTPPPAPASKGPRPGARVPKDVGALPPGVTPITPASPGIKPAVDIPQNGGALQPGVTPTASAGPGIKPEVNIPKDGGVLHPGVTPTTPSPPPEVKGWPHSILSGNSTNCARNPLPHEVLVYRDKNFAGSCAVLVPGFYPYAANFLVGNDAISAVKVGSDVRARVFKDPVFAGDWNAYAPGTAAAELGGFNDKISSIRVEPAKRSQLCDDLREGEIALFENPRGQGDCVVLPSDESYANAESMGIENDSISSMRNNSGRRLTAYWHPSFSLGGIELPPHTQVDALGGDGFLTEGLNDNISSIKMAN</sequence>
<feature type="signal peptide" evidence="4">
    <location>
        <begin position="1"/>
        <end position="17"/>
    </location>
</feature>
<keyword evidence="2" id="KW-0677">Repeat</keyword>
<keyword evidence="4" id="KW-0732">Signal</keyword>
<comment type="caution">
    <text evidence="6">The sequence shown here is derived from an EMBL/GenBank/DDBJ whole genome shotgun (WGS) entry which is preliminary data.</text>
</comment>
<dbReference type="Proteomes" id="UP001217838">
    <property type="component" value="Unassembled WGS sequence"/>
</dbReference>
<dbReference type="Gene3D" id="2.60.20.10">
    <property type="entry name" value="Crystallins"/>
    <property type="match status" value="2"/>
</dbReference>
<keyword evidence="7" id="KW-1185">Reference proteome</keyword>
<accession>A0ABT5B2A6</accession>
<evidence type="ECO:0000256" key="3">
    <source>
        <dbReference type="SAM" id="MobiDB-lite"/>
    </source>
</evidence>
<proteinExistence type="inferred from homology"/>
<gene>
    <name evidence="6" type="ORF">POL58_10825</name>
</gene>
<dbReference type="RefSeq" id="WP_271997136.1">
    <property type="nucleotide sequence ID" value="NZ_JAQNDN010000003.1"/>
</dbReference>
<feature type="chain" id="PRO_5046547698" description="Beta/gamma crystallin 'Greek key' domain-containing protein" evidence="4">
    <location>
        <begin position="18"/>
        <end position="343"/>
    </location>
</feature>
<dbReference type="InterPro" id="IPR011024">
    <property type="entry name" value="G_crystallin-like"/>
</dbReference>
<feature type="domain" description="Beta/gamma crystallin 'Greek key'" evidence="5">
    <location>
        <begin position="154"/>
        <end position="196"/>
    </location>
</feature>
<feature type="domain" description="Beta/gamma crystallin 'Greek key'" evidence="5">
    <location>
        <begin position="251"/>
        <end position="294"/>
    </location>
</feature>
<protein>
    <recommendedName>
        <fullName evidence="5">Beta/gamma crystallin 'Greek key' domain-containing protein</fullName>
    </recommendedName>
</protein>
<name>A0ABT5B2A6_9BACT</name>
<comment type="similarity">
    <text evidence="1">Belongs to the beta/gamma-crystallin family.</text>
</comment>
<organism evidence="6 7">
    <name type="scientific">Nannocystis radixulma</name>
    <dbReference type="NCBI Taxonomy" id="2995305"/>
    <lineage>
        <taxon>Bacteria</taxon>
        <taxon>Pseudomonadati</taxon>
        <taxon>Myxococcota</taxon>
        <taxon>Polyangia</taxon>
        <taxon>Nannocystales</taxon>
        <taxon>Nannocystaceae</taxon>
        <taxon>Nannocystis</taxon>
    </lineage>
</organism>
<dbReference type="SUPFAM" id="SSF49695">
    <property type="entry name" value="gamma-Crystallin-like"/>
    <property type="match status" value="2"/>
</dbReference>
<reference evidence="6 7" key="1">
    <citation type="submission" date="2022-11" db="EMBL/GenBank/DDBJ databases">
        <title>Minimal conservation of predation-associated metabolite biosynthetic gene clusters underscores biosynthetic potential of Myxococcota including descriptions for ten novel species: Archangium lansinium sp. nov., Myxococcus landrumus sp. nov., Nannocystis bai.</title>
        <authorList>
            <person name="Ahearne A."/>
            <person name="Stevens C."/>
            <person name="Dowd S."/>
        </authorList>
    </citation>
    <scope>NUCLEOTIDE SEQUENCE [LARGE SCALE GENOMIC DNA]</scope>
    <source>
        <strain evidence="6 7">NCELM</strain>
    </source>
</reference>
<evidence type="ECO:0000256" key="2">
    <source>
        <dbReference type="ARBA" id="ARBA00022737"/>
    </source>
</evidence>
<evidence type="ECO:0000313" key="7">
    <source>
        <dbReference type="Proteomes" id="UP001217838"/>
    </source>
</evidence>
<dbReference type="PROSITE" id="PS50915">
    <property type="entry name" value="CRYSTALLIN_BETA_GAMMA"/>
    <property type="match status" value="2"/>
</dbReference>
<evidence type="ECO:0000313" key="6">
    <source>
        <dbReference type="EMBL" id="MDC0668236.1"/>
    </source>
</evidence>
<feature type="compositionally biased region" description="Low complexity" evidence="3">
    <location>
        <begin position="13"/>
        <end position="38"/>
    </location>
</feature>